<protein>
    <submittedName>
        <fullName evidence="1">Uncharacterized protein</fullName>
    </submittedName>
</protein>
<dbReference type="AlphaFoldDB" id="A0A1A8XXV4"/>
<gene>
    <name evidence="1" type="ORF">ACCAA_650009</name>
</gene>
<evidence type="ECO:0000313" key="2">
    <source>
        <dbReference type="Proteomes" id="UP000199169"/>
    </source>
</evidence>
<dbReference type="EMBL" id="FLQX01000144">
    <property type="protein sequence ID" value="SBT08883.1"/>
    <property type="molecule type" value="Genomic_DNA"/>
</dbReference>
<proteinExistence type="predicted"/>
<accession>A0A1A8XXV4</accession>
<keyword evidence="2" id="KW-1185">Reference proteome</keyword>
<reference evidence="1 2" key="1">
    <citation type="submission" date="2016-06" db="EMBL/GenBank/DDBJ databases">
        <authorList>
            <person name="Kjaerup R.B."/>
            <person name="Dalgaard T.S."/>
            <person name="Juul-Madsen H.R."/>
        </authorList>
    </citation>
    <scope>NUCLEOTIDE SEQUENCE [LARGE SCALE GENOMIC DNA]</scope>
    <source>
        <strain evidence="1">3</strain>
    </source>
</reference>
<dbReference type="RefSeq" id="WP_186408503.1">
    <property type="nucleotide sequence ID" value="NZ_FLQX01000144.1"/>
</dbReference>
<evidence type="ECO:0000313" key="1">
    <source>
        <dbReference type="EMBL" id="SBT08883.1"/>
    </source>
</evidence>
<name>A0A1A8XXV4_9PROT</name>
<dbReference type="Proteomes" id="UP000199169">
    <property type="component" value="Unassembled WGS sequence"/>
</dbReference>
<organism evidence="1 2">
    <name type="scientific">Candidatus Accumulibacter aalborgensis</name>
    <dbReference type="NCBI Taxonomy" id="1860102"/>
    <lineage>
        <taxon>Bacteria</taxon>
        <taxon>Pseudomonadati</taxon>
        <taxon>Pseudomonadota</taxon>
        <taxon>Betaproteobacteria</taxon>
        <taxon>Candidatus Accumulibacter</taxon>
    </lineage>
</organism>
<sequence>MNYPKTLSIAHGHDGQHDASGSVILAAWQALQLLFAGLCEPAQTAGKNPGAYPATFINLP</sequence>